<reference evidence="1 2" key="1">
    <citation type="submission" date="2020-02" db="EMBL/GenBank/DDBJ databases">
        <title>Rhodobacter translucens sp. nov., a novel bacterium isolated from activated sludge.</title>
        <authorList>
            <person name="Liu J."/>
        </authorList>
    </citation>
    <scope>NUCLEOTIDE SEQUENCE [LARGE SCALE GENOMIC DNA]</scope>
    <source>
        <strain evidence="1 2">HX-7-19</strain>
    </source>
</reference>
<evidence type="ECO:0000313" key="1">
    <source>
        <dbReference type="EMBL" id="NGQ93130.1"/>
    </source>
</evidence>
<comment type="caution">
    <text evidence="1">The sequence shown here is derived from an EMBL/GenBank/DDBJ whole genome shotgun (WGS) entry which is preliminary data.</text>
</comment>
<dbReference type="RefSeq" id="WP_165053814.1">
    <property type="nucleotide sequence ID" value="NZ_JAALFE010000032.1"/>
</dbReference>
<dbReference type="AlphaFoldDB" id="A0A6M1TY42"/>
<organism evidence="1 2">
    <name type="scientific">Paragemmobacter kunshanensis</name>
    <dbReference type="NCBI Taxonomy" id="2583234"/>
    <lineage>
        <taxon>Bacteria</taxon>
        <taxon>Pseudomonadati</taxon>
        <taxon>Pseudomonadota</taxon>
        <taxon>Alphaproteobacteria</taxon>
        <taxon>Rhodobacterales</taxon>
        <taxon>Paracoccaceae</taxon>
        <taxon>Paragemmobacter</taxon>
    </lineage>
</organism>
<name>A0A6M1TY42_9RHOB</name>
<sequence length="204" mass="22294">MERFQHPITDPHSRVSRNIMVRAARLARSGAVPGMTAEDIAQDLREHLWRRDGAFDLTRGSYDTFADRVIGNRIATLASPTERLRAERSWVSFDEPAQQQEDGEPLPLSETLAEADGLNGPAPRPADEGFGLVRDVRRLRAALTPACRSVADTLVEQTPTEAATTLGIHRSTIYARLVSMRSAAVARGLEVYLGATPTVPAPGR</sequence>
<accession>A0A6M1TY42</accession>
<proteinExistence type="predicted"/>
<gene>
    <name evidence="1" type="ORF">G5V65_19755</name>
</gene>
<dbReference type="EMBL" id="JAALFE010000032">
    <property type="protein sequence ID" value="NGQ93130.1"/>
    <property type="molecule type" value="Genomic_DNA"/>
</dbReference>
<keyword evidence="2" id="KW-1185">Reference proteome</keyword>
<dbReference type="Proteomes" id="UP000474758">
    <property type="component" value="Unassembled WGS sequence"/>
</dbReference>
<protein>
    <submittedName>
        <fullName evidence="1">Sigma-70 family RNA polymerase sigma factor</fullName>
    </submittedName>
</protein>
<evidence type="ECO:0000313" key="2">
    <source>
        <dbReference type="Proteomes" id="UP000474758"/>
    </source>
</evidence>